<protein>
    <recommendedName>
        <fullName evidence="8">Insecticide toxin TcdB middle/N-terminal domain-containing protein</fullName>
    </recommendedName>
</protein>
<evidence type="ECO:0000313" key="7">
    <source>
        <dbReference type="Proteomes" id="UP001500002"/>
    </source>
</evidence>
<feature type="signal peptide" evidence="5">
    <location>
        <begin position="1"/>
        <end position="28"/>
    </location>
</feature>
<evidence type="ECO:0000256" key="5">
    <source>
        <dbReference type="SAM" id="SignalP"/>
    </source>
</evidence>
<comment type="subcellular location">
    <subcellularLocation>
        <location evidence="1">Secreted</location>
    </subcellularLocation>
</comment>
<evidence type="ECO:0000256" key="4">
    <source>
        <dbReference type="SAM" id="MobiDB-lite"/>
    </source>
</evidence>
<accession>A0ABN2LRZ8</accession>
<dbReference type="EMBL" id="BAAANJ010000001">
    <property type="protein sequence ID" value="GAA1797689.1"/>
    <property type="molecule type" value="Genomic_DNA"/>
</dbReference>
<organism evidence="6 7">
    <name type="scientific">Agromyces neolithicus</name>
    <dbReference type="NCBI Taxonomy" id="269420"/>
    <lineage>
        <taxon>Bacteria</taxon>
        <taxon>Bacillati</taxon>
        <taxon>Actinomycetota</taxon>
        <taxon>Actinomycetes</taxon>
        <taxon>Micrococcales</taxon>
        <taxon>Microbacteriaceae</taxon>
        <taxon>Agromyces</taxon>
    </lineage>
</organism>
<dbReference type="Pfam" id="PF03534">
    <property type="entry name" value="SpvB"/>
    <property type="match status" value="1"/>
</dbReference>
<dbReference type="Proteomes" id="UP001500002">
    <property type="component" value="Unassembled WGS sequence"/>
</dbReference>
<evidence type="ECO:0000256" key="3">
    <source>
        <dbReference type="ARBA" id="ARBA00023026"/>
    </source>
</evidence>
<comment type="caution">
    <text evidence="6">The sequence shown here is derived from an EMBL/GenBank/DDBJ whole genome shotgun (WGS) entry which is preliminary data.</text>
</comment>
<evidence type="ECO:0008006" key="8">
    <source>
        <dbReference type="Google" id="ProtNLM"/>
    </source>
</evidence>
<feature type="chain" id="PRO_5045083684" description="Insecticide toxin TcdB middle/N-terminal domain-containing protein" evidence="5">
    <location>
        <begin position="29"/>
        <end position="1021"/>
    </location>
</feature>
<feature type="region of interest" description="Disordered" evidence="4">
    <location>
        <begin position="969"/>
        <end position="1002"/>
    </location>
</feature>
<dbReference type="InterPro" id="IPR003284">
    <property type="entry name" value="Sal_SpvB"/>
</dbReference>
<dbReference type="InterPro" id="IPR028994">
    <property type="entry name" value="Integrin_alpha_N"/>
</dbReference>
<feature type="compositionally biased region" description="Acidic residues" evidence="4">
    <location>
        <begin position="225"/>
        <end position="235"/>
    </location>
</feature>
<keyword evidence="7" id="KW-1185">Reference proteome</keyword>
<proteinExistence type="predicted"/>
<evidence type="ECO:0000256" key="1">
    <source>
        <dbReference type="ARBA" id="ARBA00004613"/>
    </source>
</evidence>
<reference evidence="6 7" key="1">
    <citation type="journal article" date="2019" name="Int. J. Syst. Evol. Microbiol.">
        <title>The Global Catalogue of Microorganisms (GCM) 10K type strain sequencing project: providing services to taxonomists for standard genome sequencing and annotation.</title>
        <authorList>
            <consortium name="The Broad Institute Genomics Platform"/>
            <consortium name="The Broad Institute Genome Sequencing Center for Infectious Disease"/>
            <person name="Wu L."/>
            <person name="Ma J."/>
        </authorList>
    </citation>
    <scope>NUCLEOTIDE SEQUENCE [LARGE SCALE GENOMIC DNA]</scope>
    <source>
        <strain evidence="6 7">JCM 14322</strain>
    </source>
</reference>
<name>A0ABN2LRZ8_9MICO</name>
<keyword evidence="5" id="KW-0732">Signal</keyword>
<feature type="region of interest" description="Disordered" evidence="4">
    <location>
        <begin position="216"/>
        <end position="235"/>
    </location>
</feature>
<dbReference type="RefSeq" id="WP_344292417.1">
    <property type="nucleotide sequence ID" value="NZ_BAAANJ010000001.1"/>
</dbReference>
<keyword evidence="3" id="KW-0843">Virulence</keyword>
<evidence type="ECO:0000313" key="6">
    <source>
        <dbReference type="EMBL" id="GAA1797689.1"/>
    </source>
</evidence>
<dbReference type="SUPFAM" id="SSF69318">
    <property type="entry name" value="Integrin alpha N-terminal domain"/>
    <property type="match status" value="1"/>
</dbReference>
<gene>
    <name evidence="6" type="ORF">GCM10009749_01550</name>
</gene>
<keyword evidence="2" id="KW-0964">Secreted</keyword>
<evidence type="ECO:0000256" key="2">
    <source>
        <dbReference type="ARBA" id="ARBA00022525"/>
    </source>
</evidence>
<sequence length="1021" mass="108535">MSRHRTQRRLVIAIVATVALVAGTAAVAAELLGGGAAGDDGQILPREEQVTPADLGDGNVDWLQYADAAEGLSLVGAPTPSSDGGAHLSYPLVIPGGRGLMPELSLEYDSDGGEGWTGLGWDLSVGEISVDTAFGAPHFDAARESESYLLDGAMLVPNALGDAWEPRVRGDREDYTHQVEGDYERIIRHEAGNGGPDDYFWEVRDKNGGVRWYGGTLDGGGPDGTIDDPNSDNDDDRISVPPVIDRDAIVTDENGNQVRWLLSAERDVGVNTMTYDYRTRTYKWEGKWVRNDSCVDSDTVLCARHTYLDSISYTGAAQASGEPADPAYQVKFILETDPDPVTADADPTLRADTILDATGRYLDLVAERLAYIEVRYGDVVVNPDFDPVEDGAYANRPFDPARPELGPSRFARTHDQVAARYRLDYVAGPFGKSLLSAVVQGVDPAASATHTFDYHDLVTDGAGEYSGFDTAEQAWDTGDAIDIEPRAMLDVDAQGSALGMSTSNSAEGHAYIGFNPTAFPQKTGSFGGSFQVGGGRTDAISEWIDLDGDGLPDKVFAVKGGGVKFRLNQSGPDGGTMFSPASTNTISGLDRLSGESELSFQISGEAYPIVTVALGVGASVAWGDAYFLDVNADGLPDFITGSKVLFNKLVNGVPTFSEGSAGTYVPIIDGETPTGVDPEIEAIRGRLAAQSPLIDTVRRWIAPFDGTVEIDAPVTLVGTSVDGVRVSLEHGTADGVTDLDDPATLGIGQSAFTTKVEQKVSAGDRLYFRLNSIDDGVGDEVTWAPVIRYLAVDGFDQLSAVPLDVNGLSQVEFDSAHDFTLSGRPGTAVGMPLGGEVQFTGTIEKTATTTDDLQLELQRARTVKKDEVDTLDVSGFEVTRTPDGGTATTTTENDVVIPADFIGSIVVEAAFDVATPELPSDPNPQAGPDRVSAWLDVDSPIDLHAFDWQPRLDYVSAFDREGDPVDVTNLNIDLPPEVDHYPMDDGGVSESWSPDATGKVDANVELVSTGTPLPTSPPGHT</sequence>